<feature type="domain" description="B5" evidence="19">
    <location>
        <begin position="401"/>
        <end position="475"/>
    </location>
</feature>
<reference evidence="20 21" key="1">
    <citation type="submission" date="2020-08" db="EMBL/GenBank/DDBJ databases">
        <title>Draft genome sequence of Parasphingopyxis sp. GrpM-11.</title>
        <authorList>
            <person name="Oh J."/>
            <person name="Roh D.-H."/>
        </authorList>
    </citation>
    <scope>NUCLEOTIDE SEQUENCE [LARGE SCALE GENOMIC DNA]</scope>
    <source>
        <strain evidence="20 21">GrpM-11</strain>
    </source>
</reference>
<dbReference type="HAMAP" id="MF_00283">
    <property type="entry name" value="Phe_tRNA_synth_beta1"/>
    <property type="match status" value="1"/>
</dbReference>
<dbReference type="GO" id="GO:0000287">
    <property type="term" value="F:magnesium ion binding"/>
    <property type="evidence" value="ECO:0007669"/>
    <property type="project" value="UniProtKB-UniRule"/>
</dbReference>
<dbReference type="NCBIfam" id="NF045760">
    <property type="entry name" value="YtpR"/>
    <property type="match status" value="1"/>
</dbReference>
<dbReference type="Gene3D" id="3.30.70.380">
    <property type="entry name" value="Ferrodoxin-fold anticodon-binding domain"/>
    <property type="match status" value="1"/>
</dbReference>
<evidence type="ECO:0000256" key="16">
    <source>
        <dbReference type="PROSITE-ProRule" id="PRU00209"/>
    </source>
</evidence>
<feature type="binding site" evidence="15">
    <location>
        <position position="463"/>
    </location>
    <ligand>
        <name>Mg(2+)</name>
        <dbReference type="ChEBI" id="CHEBI:18420"/>
        <note>shared with alpha subunit</note>
    </ligand>
</feature>
<dbReference type="InterPro" id="IPR036690">
    <property type="entry name" value="Fdx_antiC-bd_sf"/>
</dbReference>
<dbReference type="InterPro" id="IPR045060">
    <property type="entry name" value="Phe-tRNA-ligase_IIc_bsu"/>
</dbReference>
<evidence type="ECO:0000256" key="3">
    <source>
        <dbReference type="ARBA" id="ARBA00011209"/>
    </source>
</evidence>
<comment type="caution">
    <text evidence="20">The sequence shown here is derived from an EMBL/GenBank/DDBJ whole genome shotgun (WGS) entry which is preliminary data.</text>
</comment>
<dbReference type="Pfam" id="PF03483">
    <property type="entry name" value="B3_4"/>
    <property type="match status" value="1"/>
</dbReference>
<dbReference type="Proteomes" id="UP000564378">
    <property type="component" value="Unassembled WGS sequence"/>
</dbReference>
<evidence type="ECO:0000256" key="8">
    <source>
        <dbReference type="ARBA" id="ARBA00022741"/>
    </source>
</evidence>
<dbReference type="NCBIfam" id="TIGR00472">
    <property type="entry name" value="pheT_bact"/>
    <property type="match status" value="1"/>
</dbReference>
<evidence type="ECO:0000259" key="19">
    <source>
        <dbReference type="PROSITE" id="PS51483"/>
    </source>
</evidence>
<keyword evidence="7 15" id="KW-0479">Metal-binding</keyword>
<evidence type="ECO:0000256" key="15">
    <source>
        <dbReference type="HAMAP-Rule" id="MF_00283"/>
    </source>
</evidence>
<dbReference type="SUPFAM" id="SSF55681">
    <property type="entry name" value="Class II aaRS and biotin synthetases"/>
    <property type="match status" value="1"/>
</dbReference>
<dbReference type="CDD" id="cd02796">
    <property type="entry name" value="tRNA_bind_bactPheRS"/>
    <property type="match status" value="1"/>
</dbReference>
<dbReference type="InterPro" id="IPR009061">
    <property type="entry name" value="DNA-bd_dom_put_sf"/>
</dbReference>
<dbReference type="PROSITE" id="PS50886">
    <property type="entry name" value="TRBD"/>
    <property type="match status" value="1"/>
</dbReference>
<comment type="subunit">
    <text evidence="3 15">Tetramer of two alpha and two beta subunits.</text>
</comment>
<dbReference type="Gene3D" id="3.50.40.10">
    <property type="entry name" value="Phenylalanyl-trna Synthetase, Chain B, domain 3"/>
    <property type="match status" value="1"/>
</dbReference>
<evidence type="ECO:0000256" key="1">
    <source>
        <dbReference type="ARBA" id="ARBA00004496"/>
    </source>
</evidence>
<dbReference type="PROSITE" id="PS51447">
    <property type="entry name" value="FDX_ACB"/>
    <property type="match status" value="1"/>
</dbReference>
<dbReference type="SMART" id="SM00873">
    <property type="entry name" value="B3_4"/>
    <property type="match status" value="1"/>
</dbReference>
<dbReference type="RefSeq" id="WP_185799546.1">
    <property type="nucleotide sequence ID" value="NZ_JACJVJ010000001.1"/>
</dbReference>
<evidence type="ECO:0000256" key="11">
    <source>
        <dbReference type="ARBA" id="ARBA00022884"/>
    </source>
</evidence>
<keyword evidence="11 16" id="KW-0694">RNA-binding</keyword>
<evidence type="ECO:0000313" key="20">
    <source>
        <dbReference type="EMBL" id="MBC2776244.1"/>
    </source>
</evidence>
<dbReference type="SUPFAM" id="SSF50249">
    <property type="entry name" value="Nucleic acid-binding proteins"/>
    <property type="match status" value="1"/>
</dbReference>
<comment type="similarity">
    <text evidence="2 15">Belongs to the phenylalanyl-tRNA synthetase beta subunit family. Type 1 subfamily.</text>
</comment>
<evidence type="ECO:0000256" key="13">
    <source>
        <dbReference type="ARBA" id="ARBA00023146"/>
    </source>
</evidence>
<protein>
    <recommendedName>
        <fullName evidence="15">Phenylalanine--tRNA ligase beta subunit</fullName>
        <ecNumber evidence="15">6.1.1.20</ecNumber>
    </recommendedName>
    <alternativeName>
        <fullName evidence="15">Phenylalanyl-tRNA synthetase beta subunit</fullName>
        <shortName evidence="15">PheRS</shortName>
    </alternativeName>
</protein>
<keyword evidence="10 15" id="KW-0460">Magnesium</keyword>
<name>A0A842HXL0_9SPHN</name>
<dbReference type="Pfam" id="PF03147">
    <property type="entry name" value="FDX-ACB"/>
    <property type="match status" value="1"/>
</dbReference>
<feature type="domain" description="TRNA-binding" evidence="17">
    <location>
        <begin position="39"/>
        <end position="151"/>
    </location>
</feature>
<dbReference type="Pfam" id="PF17759">
    <property type="entry name" value="tRNA_synthFbeta"/>
    <property type="match status" value="1"/>
</dbReference>
<dbReference type="InterPro" id="IPR005146">
    <property type="entry name" value="B3/B4_tRNA-bd"/>
</dbReference>
<dbReference type="SMART" id="SM00874">
    <property type="entry name" value="B5"/>
    <property type="match status" value="1"/>
</dbReference>
<proteinExistence type="inferred from homology"/>
<dbReference type="Pfam" id="PF03484">
    <property type="entry name" value="B5"/>
    <property type="match status" value="1"/>
</dbReference>
<dbReference type="SUPFAM" id="SSF54991">
    <property type="entry name" value="Anticodon-binding domain of PheRS"/>
    <property type="match status" value="1"/>
</dbReference>
<accession>A0A842HXL0</accession>
<dbReference type="GO" id="GO:0009328">
    <property type="term" value="C:phenylalanine-tRNA ligase complex"/>
    <property type="evidence" value="ECO:0007669"/>
    <property type="project" value="TreeGrafter"/>
</dbReference>
<dbReference type="EMBL" id="JACJVJ010000001">
    <property type="protein sequence ID" value="MBC2776244.1"/>
    <property type="molecule type" value="Genomic_DNA"/>
</dbReference>
<evidence type="ECO:0000256" key="12">
    <source>
        <dbReference type="ARBA" id="ARBA00022917"/>
    </source>
</evidence>
<feature type="domain" description="FDX-ACB" evidence="18">
    <location>
        <begin position="705"/>
        <end position="797"/>
    </location>
</feature>
<dbReference type="InterPro" id="IPR020825">
    <property type="entry name" value="Phe-tRNA_synthase-like_B3/B4"/>
</dbReference>
<keyword evidence="5 16" id="KW-0820">tRNA-binding</keyword>
<evidence type="ECO:0000313" key="21">
    <source>
        <dbReference type="Proteomes" id="UP000564378"/>
    </source>
</evidence>
<gene>
    <name evidence="15" type="primary">pheT</name>
    <name evidence="20" type="ORF">H6P80_01290</name>
</gene>
<comment type="cofactor">
    <cofactor evidence="15">
        <name>Mg(2+)</name>
        <dbReference type="ChEBI" id="CHEBI:18420"/>
    </cofactor>
    <text evidence="15">Binds 2 magnesium ions per tetramer.</text>
</comment>
<dbReference type="InterPro" id="IPR005147">
    <property type="entry name" value="tRNA_synthase_B5-dom"/>
</dbReference>
<dbReference type="GO" id="GO:0005524">
    <property type="term" value="F:ATP binding"/>
    <property type="evidence" value="ECO:0007669"/>
    <property type="project" value="UniProtKB-UniRule"/>
</dbReference>
<dbReference type="InterPro" id="IPR002547">
    <property type="entry name" value="tRNA-bd_dom"/>
</dbReference>
<dbReference type="CDD" id="cd00769">
    <property type="entry name" value="PheRS_beta_core"/>
    <property type="match status" value="1"/>
</dbReference>
<evidence type="ECO:0000256" key="5">
    <source>
        <dbReference type="ARBA" id="ARBA00022555"/>
    </source>
</evidence>
<dbReference type="InterPro" id="IPR045864">
    <property type="entry name" value="aa-tRNA-synth_II/BPL/LPL"/>
</dbReference>
<evidence type="ECO:0000256" key="2">
    <source>
        <dbReference type="ARBA" id="ARBA00008653"/>
    </source>
</evidence>
<dbReference type="InterPro" id="IPR012340">
    <property type="entry name" value="NA-bd_OB-fold"/>
</dbReference>
<evidence type="ECO:0000256" key="10">
    <source>
        <dbReference type="ARBA" id="ARBA00022842"/>
    </source>
</evidence>
<dbReference type="PROSITE" id="PS51483">
    <property type="entry name" value="B5"/>
    <property type="match status" value="1"/>
</dbReference>
<evidence type="ECO:0000256" key="14">
    <source>
        <dbReference type="ARBA" id="ARBA00049255"/>
    </source>
</evidence>
<evidence type="ECO:0000256" key="7">
    <source>
        <dbReference type="ARBA" id="ARBA00022723"/>
    </source>
</evidence>
<dbReference type="SUPFAM" id="SSF46955">
    <property type="entry name" value="Putative DNA-binding domain"/>
    <property type="match status" value="1"/>
</dbReference>
<comment type="catalytic activity">
    <reaction evidence="14 15">
        <text>tRNA(Phe) + L-phenylalanine + ATP = L-phenylalanyl-tRNA(Phe) + AMP + diphosphate + H(+)</text>
        <dbReference type="Rhea" id="RHEA:19413"/>
        <dbReference type="Rhea" id="RHEA-COMP:9668"/>
        <dbReference type="Rhea" id="RHEA-COMP:9699"/>
        <dbReference type="ChEBI" id="CHEBI:15378"/>
        <dbReference type="ChEBI" id="CHEBI:30616"/>
        <dbReference type="ChEBI" id="CHEBI:33019"/>
        <dbReference type="ChEBI" id="CHEBI:58095"/>
        <dbReference type="ChEBI" id="CHEBI:78442"/>
        <dbReference type="ChEBI" id="CHEBI:78531"/>
        <dbReference type="ChEBI" id="CHEBI:456215"/>
        <dbReference type="EC" id="6.1.1.20"/>
    </reaction>
</comment>
<dbReference type="SUPFAM" id="SSF56037">
    <property type="entry name" value="PheT/TilS domain"/>
    <property type="match status" value="1"/>
</dbReference>
<dbReference type="InterPro" id="IPR005121">
    <property type="entry name" value="Fdx_antiC-bd"/>
</dbReference>
<dbReference type="InterPro" id="IPR004532">
    <property type="entry name" value="Phe-tRNA-ligase_IIc_bsu_bact"/>
</dbReference>
<dbReference type="EC" id="6.1.1.20" evidence="15"/>
<feature type="binding site" evidence="15">
    <location>
        <position position="462"/>
    </location>
    <ligand>
        <name>Mg(2+)</name>
        <dbReference type="ChEBI" id="CHEBI:18420"/>
        <note>shared with alpha subunit</note>
    </ligand>
</feature>
<dbReference type="AlphaFoldDB" id="A0A842HXL0"/>
<evidence type="ECO:0000256" key="4">
    <source>
        <dbReference type="ARBA" id="ARBA00022490"/>
    </source>
</evidence>
<keyword evidence="6 15" id="KW-0436">Ligase</keyword>
<keyword evidence="9 15" id="KW-0067">ATP-binding</keyword>
<keyword evidence="4 15" id="KW-0963">Cytoplasm</keyword>
<dbReference type="Gene3D" id="3.30.56.10">
    <property type="match status" value="2"/>
</dbReference>
<feature type="binding site" evidence="15">
    <location>
        <position position="453"/>
    </location>
    <ligand>
        <name>Mg(2+)</name>
        <dbReference type="ChEBI" id="CHEBI:18420"/>
        <note>shared with alpha subunit</note>
    </ligand>
</feature>
<keyword evidence="12 15" id="KW-0648">Protein biosynthesis</keyword>
<comment type="subcellular location">
    <subcellularLocation>
        <location evidence="1 15">Cytoplasm</location>
    </subcellularLocation>
</comment>
<dbReference type="Gene3D" id="2.40.50.140">
    <property type="entry name" value="Nucleic acid-binding proteins"/>
    <property type="match status" value="1"/>
</dbReference>
<organism evidence="20 21">
    <name type="scientific">Parasphingopyxis marina</name>
    <dbReference type="NCBI Taxonomy" id="2761622"/>
    <lineage>
        <taxon>Bacteria</taxon>
        <taxon>Pseudomonadati</taxon>
        <taxon>Pseudomonadota</taxon>
        <taxon>Alphaproteobacteria</taxon>
        <taxon>Sphingomonadales</taxon>
        <taxon>Sphingomonadaceae</taxon>
        <taxon>Parasphingopyxis</taxon>
    </lineage>
</organism>
<dbReference type="Gene3D" id="3.30.930.10">
    <property type="entry name" value="Bira Bifunctional Protein, Domain 2"/>
    <property type="match status" value="1"/>
</dbReference>
<keyword evidence="13 15" id="KW-0030">Aminoacyl-tRNA synthetase</keyword>
<dbReference type="SMART" id="SM00896">
    <property type="entry name" value="FDX-ACB"/>
    <property type="match status" value="1"/>
</dbReference>
<dbReference type="InterPro" id="IPR033714">
    <property type="entry name" value="tRNA_bind_bactPheRS"/>
</dbReference>
<dbReference type="PANTHER" id="PTHR10947">
    <property type="entry name" value="PHENYLALANYL-TRNA SYNTHETASE BETA CHAIN AND LEUCINE-RICH REPEAT-CONTAINING PROTEIN 47"/>
    <property type="match status" value="1"/>
</dbReference>
<feature type="binding site" evidence="15">
    <location>
        <position position="459"/>
    </location>
    <ligand>
        <name>Mg(2+)</name>
        <dbReference type="ChEBI" id="CHEBI:18420"/>
        <note>shared with alpha subunit</note>
    </ligand>
</feature>
<dbReference type="Pfam" id="PF01588">
    <property type="entry name" value="tRNA_bind"/>
    <property type="match status" value="1"/>
</dbReference>
<evidence type="ECO:0000256" key="9">
    <source>
        <dbReference type="ARBA" id="ARBA00022840"/>
    </source>
</evidence>
<dbReference type="PANTHER" id="PTHR10947:SF0">
    <property type="entry name" value="PHENYLALANINE--TRNA LIGASE BETA SUBUNIT"/>
    <property type="match status" value="1"/>
</dbReference>
<keyword evidence="21" id="KW-1185">Reference proteome</keyword>
<dbReference type="GO" id="GO:0004826">
    <property type="term" value="F:phenylalanine-tRNA ligase activity"/>
    <property type="evidence" value="ECO:0007669"/>
    <property type="project" value="UniProtKB-UniRule"/>
</dbReference>
<keyword evidence="8 15" id="KW-0547">Nucleotide-binding</keyword>
<dbReference type="GO" id="GO:0000049">
    <property type="term" value="F:tRNA binding"/>
    <property type="evidence" value="ECO:0007669"/>
    <property type="project" value="UniProtKB-UniRule"/>
</dbReference>
<evidence type="ECO:0000259" key="18">
    <source>
        <dbReference type="PROSITE" id="PS51447"/>
    </source>
</evidence>
<dbReference type="GO" id="GO:0006432">
    <property type="term" value="P:phenylalanyl-tRNA aminoacylation"/>
    <property type="evidence" value="ECO:0007669"/>
    <property type="project" value="UniProtKB-UniRule"/>
</dbReference>
<evidence type="ECO:0000256" key="6">
    <source>
        <dbReference type="ARBA" id="ARBA00022598"/>
    </source>
</evidence>
<sequence>MKFTVSWLKDHLDTDADLDGILDTLTAIGLEVEGVENPGEKLADFRIAKVISAAKHPNADKLQLLTVDTGEGDPVQVVCGAPNARAGMTGVFAAPGTYVPGIDMTLKPAKIRDVESFGMMCSERELELSDAHEGIIDLGEDSGAEVGEAYAHWAGLDDPVIDIAITPNRQDCMGVRGVARDLAAAGLGTLKPLQVPDIEGEGAADIAIRTDDPEGCPAFFGRTVSGVMNGASPAWMQKRLRAIGQKPISALVDITNYIMIDHGRPLHVYDRAKLGAALFARRASDGENVLALNGKSYRLDATMTVIADDEGVHDIGGIMGGEHSSVQPETTEIVIECAYFDPETIALTGQRLGLASDARTRFERGVDPAFLDDGLAIATQMVLDICGGSASEVVRAGTPPEGTKTLRYDPQLCATLGGLDVPIDRQRASLESLGFTVEGDGPFTVTVPSWRRDIDGAPDFVEEVLRLERFDSIPSVALPRAEGVARPTASPEQKRERTVRRAAAARGLNEAVTWSFISQDEAALSGDSSDSGAPWALANPISEEMKVMRTSMIPGLAAAAKRNADRGAASIQLFEVGRRYLEDAEHPTLGLILAGARSPRHWQGGGAPFDAFDAKAEALAILDAAGAPVDKLQLFGETSGLYHPGRSGRLCLGPKNTLAEFGELHPATLKALDLDGPAMAAEIFLDAIPMPKATGGHMRAAYAPPALQAVTRDFAFLIDADAPAGDLLRAVKNAEKQHLAEARIFDIFEGEHVPEGKKSVAIELTLQPGERSFTDEELKAISDTVVAAAQKAGGELRG</sequence>
<dbReference type="InterPro" id="IPR041616">
    <property type="entry name" value="PheRS_beta_core"/>
</dbReference>
<evidence type="ECO:0000259" key="17">
    <source>
        <dbReference type="PROSITE" id="PS50886"/>
    </source>
</evidence>